<dbReference type="AlphaFoldDB" id="A0A2N3Y4D5"/>
<dbReference type="Proteomes" id="UP000233786">
    <property type="component" value="Unassembled WGS sequence"/>
</dbReference>
<evidence type="ECO:0000256" key="1">
    <source>
        <dbReference type="ARBA" id="ARBA00023125"/>
    </source>
</evidence>
<keyword evidence="3" id="KW-1185">Reference proteome</keyword>
<evidence type="ECO:0000313" key="3">
    <source>
        <dbReference type="Proteomes" id="UP000233786"/>
    </source>
</evidence>
<dbReference type="InterPro" id="IPR036388">
    <property type="entry name" value="WH-like_DNA-bd_sf"/>
</dbReference>
<comment type="caution">
    <text evidence="2">The sequence shown here is derived from an EMBL/GenBank/DDBJ whole genome shotgun (WGS) entry which is preliminary data.</text>
</comment>
<dbReference type="Pfam" id="PF02082">
    <property type="entry name" value="Rrf2"/>
    <property type="match status" value="1"/>
</dbReference>
<dbReference type="Gene3D" id="1.10.10.10">
    <property type="entry name" value="Winged helix-like DNA-binding domain superfamily/Winged helix DNA-binding domain"/>
    <property type="match status" value="1"/>
</dbReference>
<reference evidence="2" key="1">
    <citation type="submission" date="2017-12" db="EMBL/GenBank/DDBJ databases">
        <title>Sequencing the genomes of 1000 Actinobacteria strains.</title>
        <authorList>
            <person name="Klenk H.-P."/>
        </authorList>
    </citation>
    <scope>NUCLEOTIDE SEQUENCE [LARGE SCALE GENOMIC DNA]</scope>
    <source>
        <strain evidence="2">DSM 44228</strain>
    </source>
</reference>
<sequence>MLKHEPAARVRTNRLAARAFALVVENAGMRISAKVDYSVRALVELARLSPGKVARAEDVAVAQDIPRNFLLAVLADLRRSGIVASRRGQAGGWVLARPAEAVSVADVIRAVDGPLVSVHGVRPEDVRYEPSVAVLQRVWIAVRSSLREVLEEVTLADLVHDDLPVAVAGRTHSPEVWQSRSNTRP</sequence>
<organism evidence="2 3">
    <name type="scientific">Saccharopolyspora spinosa</name>
    <dbReference type="NCBI Taxonomy" id="60894"/>
    <lineage>
        <taxon>Bacteria</taxon>
        <taxon>Bacillati</taxon>
        <taxon>Actinomycetota</taxon>
        <taxon>Actinomycetes</taxon>
        <taxon>Pseudonocardiales</taxon>
        <taxon>Pseudonocardiaceae</taxon>
        <taxon>Saccharopolyspora</taxon>
    </lineage>
</organism>
<dbReference type="GO" id="GO:0003700">
    <property type="term" value="F:DNA-binding transcription factor activity"/>
    <property type="evidence" value="ECO:0007669"/>
    <property type="project" value="TreeGrafter"/>
</dbReference>
<accession>A0A2N3Y4D5</accession>
<evidence type="ECO:0000313" key="2">
    <source>
        <dbReference type="EMBL" id="PKW17788.1"/>
    </source>
</evidence>
<dbReference type="RefSeq" id="WP_010311716.1">
    <property type="nucleotide sequence ID" value="NZ_CP061007.1"/>
</dbReference>
<dbReference type="EMBL" id="PJNB01000001">
    <property type="protein sequence ID" value="PKW17788.1"/>
    <property type="molecule type" value="Genomic_DNA"/>
</dbReference>
<dbReference type="InterPro" id="IPR000944">
    <property type="entry name" value="Tscrpt_reg_Rrf2"/>
</dbReference>
<dbReference type="InterPro" id="IPR036390">
    <property type="entry name" value="WH_DNA-bd_sf"/>
</dbReference>
<dbReference type="STRING" id="994479.GCA_000194155_05636"/>
<gene>
    <name evidence="2" type="ORF">A8926_5803</name>
</gene>
<name>A0A2N3Y4D5_SACSN</name>
<dbReference type="GO" id="GO:0005829">
    <property type="term" value="C:cytosol"/>
    <property type="evidence" value="ECO:0007669"/>
    <property type="project" value="TreeGrafter"/>
</dbReference>
<dbReference type="SUPFAM" id="SSF46785">
    <property type="entry name" value="Winged helix' DNA-binding domain"/>
    <property type="match status" value="1"/>
</dbReference>
<keyword evidence="1" id="KW-0238">DNA-binding</keyword>
<dbReference type="PANTHER" id="PTHR33221">
    <property type="entry name" value="WINGED HELIX-TURN-HELIX TRANSCRIPTIONAL REGULATOR, RRF2 FAMILY"/>
    <property type="match status" value="1"/>
</dbReference>
<dbReference type="PANTHER" id="PTHR33221:SF5">
    <property type="entry name" value="HTH-TYPE TRANSCRIPTIONAL REGULATOR ISCR"/>
    <property type="match status" value="1"/>
</dbReference>
<proteinExistence type="predicted"/>
<protein>
    <submittedName>
        <fullName evidence="2">BadM/Rrf2 family transcriptional regulator</fullName>
    </submittedName>
</protein>
<dbReference type="NCBIfam" id="TIGR00738">
    <property type="entry name" value="rrf2_super"/>
    <property type="match status" value="1"/>
</dbReference>
<dbReference type="GO" id="GO:0003677">
    <property type="term" value="F:DNA binding"/>
    <property type="evidence" value="ECO:0007669"/>
    <property type="project" value="UniProtKB-KW"/>
</dbReference>
<dbReference type="PROSITE" id="PS51197">
    <property type="entry name" value="HTH_RRF2_2"/>
    <property type="match status" value="1"/>
</dbReference>